<sequence length="290" mass="32740">MSYHDRTKLLLLKKLILLRMLKERRERDRHTESEDSTSNEGSSEDVDDAASSNANRHSSKVEALRKGYEEQITSMKANMEAAQHKLHEKDQEVSRLRSRCGVLTWLLEQNRGFGGTADSLDREGNNPSAEFVSQMQLDNPCSLADDPDEASMMEPTVWPPQQAQSALDLQNQLTCKEQEVSRLRRMILAMSDLFSTHPPTRLPIDKVSVLSCEAGDVVLLSFHPGRQSYMVFYLGYVLHFPHSECLETLGLQTAPGAVRKNWVLAEVLEKTYCKACELTPPREFVTTGSL</sequence>
<evidence type="ECO:0000313" key="1">
    <source>
        <dbReference type="EMBL" id="KAG0413183.1"/>
    </source>
</evidence>
<proteinExistence type="predicted"/>
<gene>
    <name evidence="1" type="ORF">HPB47_009657</name>
</gene>
<keyword evidence="2" id="KW-1185">Reference proteome</keyword>
<dbReference type="EMBL" id="JABSTQ010011283">
    <property type="protein sequence ID" value="KAG0413183.1"/>
    <property type="molecule type" value="Genomic_DNA"/>
</dbReference>
<reference evidence="1 2" key="1">
    <citation type="journal article" date="2020" name="Cell">
        <title>Large-Scale Comparative Analyses of Tick Genomes Elucidate Their Genetic Diversity and Vector Capacities.</title>
        <authorList>
            <consortium name="Tick Genome and Microbiome Consortium (TIGMIC)"/>
            <person name="Jia N."/>
            <person name="Wang J."/>
            <person name="Shi W."/>
            <person name="Du L."/>
            <person name="Sun Y."/>
            <person name="Zhan W."/>
            <person name="Jiang J.F."/>
            <person name="Wang Q."/>
            <person name="Zhang B."/>
            <person name="Ji P."/>
            <person name="Bell-Sakyi L."/>
            <person name="Cui X.M."/>
            <person name="Yuan T.T."/>
            <person name="Jiang B.G."/>
            <person name="Yang W.F."/>
            <person name="Lam T.T."/>
            <person name="Chang Q.C."/>
            <person name="Ding S.J."/>
            <person name="Wang X.J."/>
            <person name="Zhu J.G."/>
            <person name="Ruan X.D."/>
            <person name="Zhao L."/>
            <person name="Wei J.T."/>
            <person name="Ye R.Z."/>
            <person name="Que T.C."/>
            <person name="Du C.H."/>
            <person name="Zhou Y.H."/>
            <person name="Cheng J.X."/>
            <person name="Dai P.F."/>
            <person name="Guo W.B."/>
            <person name="Han X.H."/>
            <person name="Huang E.J."/>
            <person name="Li L.F."/>
            <person name="Wei W."/>
            <person name="Gao Y.C."/>
            <person name="Liu J.Z."/>
            <person name="Shao H.Z."/>
            <person name="Wang X."/>
            <person name="Wang C.C."/>
            <person name="Yang T.C."/>
            <person name="Huo Q.B."/>
            <person name="Li W."/>
            <person name="Chen H.Y."/>
            <person name="Chen S.E."/>
            <person name="Zhou L.G."/>
            <person name="Ni X.B."/>
            <person name="Tian J.H."/>
            <person name="Sheng Y."/>
            <person name="Liu T."/>
            <person name="Pan Y.S."/>
            <person name="Xia L.Y."/>
            <person name="Li J."/>
            <person name="Zhao F."/>
            <person name="Cao W.C."/>
        </authorList>
    </citation>
    <scope>NUCLEOTIDE SEQUENCE [LARGE SCALE GENOMIC DNA]</scope>
    <source>
        <strain evidence="1">Iper-2018</strain>
    </source>
</reference>
<organism evidence="1 2">
    <name type="scientific">Ixodes persulcatus</name>
    <name type="common">Taiga tick</name>
    <dbReference type="NCBI Taxonomy" id="34615"/>
    <lineage>
        <taxon>Eukaryota</taxon>
        <taxon>Metazoa</taxon>
        <taxon>Ecdysozoa</taxon>
        <taxon>Arthropoda</taxon>
        <taxon>Chelicerata</taxon>
        <taxon>Arachnida</taxon>
        <taxon>Acari</taxon>
        <taxon>Parasitiformes</taxon>
        <taxon>Ixodida</taxon>
        <taxon>Ixodoidea</taxon>
        <taxon>Ixodidae</taxon>
        <taxon>Ixodinae</taxon>
        <taxon>Ixodes</taxon>
    </lineage>
</organism>
<protein>
    <submittedName>
        <fullName evidence="1">Uncharacterized protein</fullName>
    </submittedName>
</protein>
<evidence type="ECO:0000313" key="2">
    <source>
        <dbReference type="Proteomes" id="UP000805193"/>
    </source>
</evidence>
<accession>A0AC60P169</accession>
<comment type="caution">
    <text evidence="1">The sequence shown here is derived from an EMBL/GenBank/DDBJ whole genome shotgun (WGS) entry which is preliminary data.</text>
</comment>
<name>A0AC60P169_IXOPE</name>
<dbReference type="Proteomes" id="UP000805193">
    <property type="component" value="Unassembled WGS sequence"/>
</dbReference>